<accession>A0A235FAG1</accession>
<protein>
    <submittedName>
        <fullName evidence="1">Uncharacterized protein</fullName>
    </submittedName>
</protein>
<dbReference type="RefSeq" id="WP_094252427.1">
    <property type="nucleotide sequence ID" value="NZ_JBHLXL010000001.1"/>
</dbReference>
<comment type="caution">
    <text evidence="1">The sequence shown here is derived from an EMBL/GenBank/DDBJ whole genome shotgun (WGS) entry which is preliminary data.</text>
</comment>
<evidence type="ECO:0000313" key="1">
    <source>
        <dbReference type="EMBL" id="OYD58286.1"/>
    </source>
</evidence>
<dbReference type="Proteomes" id="UP000215059">
    <property type="component" value="Unassembled WGS sequence"/>
</dbReference>
<organism evidence="1 2">
    <name type="scientific">Fictibacillus aquaticus</name>
    <dbReference type="NCBI Taxonomy" id="2021314"/>
    <lineage>
        <taxon>Bacteria</taxon>
        <taxon>Bacillati</taxon>
        <taxon>Bacillota</taxon>
        <taxon>Bacilli</taxon>
        <taxon>Bacillales</taxon>
        <taxon>Fictibacillaceae</taxon>
        <taxon>Fictibacillus</taxon>
    </lineage>
</organism>
<dbReference type="Pfam" id="PF15428">
    <property type="entry name" value="Imm26"/>
    <property type="match status" value="1"/>
</dbReference>
<evidence type="ECO:0000313" key="2">
    <source>
        <dbReference type="Proteomes" id="UP000215059"/>
    </source>
</evidence>
<keyword evidence="2" id="KW-1185">Reference proteome</keyword>
<dbReference type="AlphaFoldDB" id="A0A235FAG1"/>
<sequence>MESSLLLGKITINFPNYTSKEFFIFEDLAELFNIETNYEAARYIKKKLTDNGITKNVSIDHESGFVSIRTKSHSLILDIAILINEIANVSLDNQTIKELNNTLNSVKLPKKQKWGFGDVFSIPLEDGTYYFGQIVELIECTFPICVVFNLNKSEVEMPTLQELISSEIIAAASISSFYLDDFTYKVILAAEPLVQIQEKIRRDPIRRIQYHDSIFIDFCTDFKKKSPKSYSITDNIQYVI</sequence>
<dbReference type="InterPro" id="IPR029278">
    <property type="entry name" value="Imm26"/>
</dbReference>
<dbReference type="EMBL" id="NOII01000002">
    <property type="protein sequence ID" value="OYD58286.1"/>
    <property type="molecule type" value="Genomic_DNA"/>
</dbReference>
<reference evidence="1 2" key="1">
    <citation type="submission" date="2017-07" db="EMBL/GenBank/DDBJ databases">
        <title>Fictibacillus sp. nov. GDSW-R2A3 Genome sequencing and assembly.</title>
        <authorList>
            <person name="Mayilraj S."/>
        </authorList>
    </citation>
    <scope>NUCLEOTIDE SEQUENCE [LARGE SCALE GENOMIC DNA]</scope>
    <source>
        <strain evidence="1 2">GDSW-R2A3</strain>
    </source>
</reference>
<name>A0A235FAG1_9BACL</name>
<gene>
    <name evidence="1" type="ORF">CGZ90_10425</name>
</gene>
<proteinExistence type="predicted"/>
<dbReference type="OrthoDB" id="979541at2"/>